<comment type="similarity">
    <text evidence="2 5">Belongs to the GMC oxidoreductase family.</text>
</comment>
<dbReference type="EMBL" id="CP097218">
    <property type="protein sequence ID" value="UQN29260.1"/>
    <property type="molecule type" value="Genomic_DNA"/>
</dbReference>
<dbReference type="PROSITE" id="PS00623">
    <property type="entry name" value="GMC_OXRED_1"/>
    <property type="match status" value="1"/>
</dbReference>
<keyword evidence="9" id="KW-1185">Reference proteome</keyword>
<evidence type="ECO:0000256" key="5">
    <source>
        <dbReference type="RuleBase" id="RU003968"/>
    </source>
</evidence>
<dbReference type="SUPFAM" id="SSF54373">
    <property type="entry name" value="FAD-linked reductases, C-terminal domain"/>
    <property type="match status" value="1"/>
</dbReference>
<reference evidence="8" key="1">
    <citation type="submission" date="2022-05" db="EMBL/GenBank/DDBJ databases">
        <title>Genomic analysis of Brachybacterium sp. CBA3104.</title>
        <authorList>
            <person name="Roh S.W."/>
            <person name="Kim Y.B."/>
            <person name="Kim Y."/>
        </authorList>
    </citation>
    <scope>NUCLEOTIDE SEQUENCE</scope>
    <source>
        <strain evidence="8">CBA3104</strain>
    </source>
</reference>
<dbReference type="SUPFAM" id="SSF51905">
    <property type="entry name" value="FAD/NAD(P)-binding domain"/>
    <property type="match status" value="1"/>
</dbReference>
<evidence type="ECO:0000256" key="1">
    <source>
        <dbReference type="ARBA" id="ARBA00001974"/>
    </source>
</evidence>
<feature type="domain" description="Glucose-methanol-choline oxidoreductase N-terminal" evidence="7">
    <location>
        <begin position="247"/>
        <end position="261"/>
    </location>
</feature>
<evidence type="ECO:0000256" key="4">
    <source>
        <dbReference type="ARBA" id="ARBA00022827"/>
    </source>
</evidence>
<proteinExistence type="inferred from homology"/>
<name>A0ABY4N7V5_9MICO</name>
<dbReference type="PROSITE" id="PS00624">
    <property type="entry name" value="GMC_OXRED_2"/>
    <property type="match status" value="1"/>
</dbReference>
<organism evidence="8 9">
    <name type="scientific">Brachybacterium kimchii</name>
    <dbReference type="NCBI Taxonomy" id="2942909"/>
    <lineage>
        <taxon>Bacteria</taxon>
        <taxon>Bacillati</taxon>
        <taxon>Actinomycetota</taxon>
        <taxon>Actinomycetes</taxon>
        <taxon>Micrococcales</taxon>
        <taxon>Dermabacteraceae</taxon>
        <taxon>Brachybacterium</taxon>
    </lineage>
</organism>
<dbReference type="InterPro" id="IPR000172">
    <property type="entry name" value="GMC_OxRdtase_N"/>
</dbReference>
<dbReference type="Pfam" id="PF05199">
    <property type="entry name" value="GMC_oxred_C"/>
    <property type="match status" value="1"/>
</dbReference>
<dbReference type="Gene3D" id="3.30.410.40">
    <property type="match status" value="1"/>
</dbReference>
<evidence type="ECO:0000313" key="8">
    <source>
        <dbReference type="EMBL" id="UQN29260.1"/>
    </source>
</evidence>
<evidence type="ECO:0000313" key="9">
    <source>
        <dbReference type="Proteomes" id="UP001055868"/>
    </source>
</evidence>
<dbReference type="Pfam" id="PF00732">
    <property type="entry name" value="GMC_oxred_N"/>
    <property type="match status" value="1"/>
</dbReference>
<evidence type="ECO:0000259" key="6">
    <source>
        <dbReference type="PROSITE" id="PS00623"/>
    </source>
</evidence>
<dbReference type="Proteomes" id="UP001055868">
    <property type="component" value="Chromosome"/>
</dbReference>
<dbReference type="Gene3D" id="3.50.50.60">
    <property type="entry name" value="FAD/NAD(P)-binding domain"/>
    <property type="match status" value="1"/>
</dbReference>
<feature type="domain" description="Glucose-methanol-choline oxidoreductase N-terminal" evidence="6">
    <location>
        <begin position="82"/>
        <end position="105"/>
    </location>
</feature>
<dbReference type="PANTHER" id="PTHR11552:SF147">
    <property type="entry name" value="CHOLINE DEHYDROGENASE, MITOCHONDRIAL"/>
    <property type="match status" value="1"/>
</dbReference>
<evidence type="ECO:0000259" key="7">
    <source>
        <dbReference type="PROSITE" id="PS00624"/>
    </source>
</evidence>
<dbReference type="PANTHER" id="PTHR11552">
    <property type="entry name" value="GLUCOSE-METHANOL-CHOLINE GMC OXIDOREDUCTASE"/>
    <property type="match status" value="1"/>
</dbReference>
<dbReference type="InterPro" id="IPR036188">
    <property type="entry name" value="FAD/NAD-bd_sf"/>
</dbReference>
<dbReference type="InterPro" id="IPR012132">
    <property type="entry name" value="GMC_OxRdtase"/>
</dbReference>
<evidence type="ECO:0000256" key="2">
    <source>
        <dbReference type="ARBA" id="ARBA00010790"/>
    </source>
</evidence>
<protein>
    <submittedName>
        <fullName evidence="8">FAD-dependent oxidoreductase</fullName>
    </submittedName>
</protein>
<dbReference type="InterPro" id="IPR007867">
    <property type="entry name" value="GMC_OxRtase_C"/>
</dbReference>
<comment type="cofactor">
    <cofactor evidence="1">
        <name>FAD</name>
        <dbReference type="ChEBI" id="CHEBI:57692"/>
    </cofactor>
</comment>
<keyword evidence="3 5" id="KW-0285">Flavoprotein</keyword>
<dbReference type="RefSeq" id="WP_249478464.1">
    <property type="nucleotide sequence ID" value="NZ_CP097218.1"/>
</dbReference>
<accession>A0ABY4N7V5</accession>
<gene>
    <name evidence="8" type="ORF">M4486_16750</name>
</gene>
<dbReference type="PIRSF" id="PIRSF000137">
    <property type="entry name" value="Alcohol_oxidase"/>
    <property type="match status" value="1"/>
</dbReference>
<sequence length="509" mass="54186">MTTEHYDTIIVGAGTAGCVLASRLSEDERHSVLLLEAAEAVSDEGTQTPGSAFFALTPDRLYANETTPQPGLGGRASAIPSGRGLGGSGSVNLLAWFEGHPEDYDAWAAAGATDWSWREVEPVFRRLREADADTSDRAGGMRTEKAPDIEQSLLAFVAAGAKQGLPLTEDFNADQRVGAGLVTANTENGVRSGPVDGYLAAARHRENLEIRQGVRVDRIVHDADLARGVVLSDGTEIAADRIVLCAGALRSPHLLMLSGIGPADHLRERGIEPELDLPGVGRNLHDHPLVILAWEMLKGYTLLDSDTPANRAVYETLRRGPLASLPTVGMMVPGPAGGAAEWQLLPYLLGLDESMTPHATPALSVTLGLLTPRSRGSVTLASNDPAAAPQIDPRYLSDPSDLERLVEGVRFVERLMASPAMADFTGERLNPGPSDDIEDWVVRTMGTQWHPAGTCRLGTDPGTVVDPTLRVHGVKNLFVADASVIPTATRGNLQAPVVMIAERAAEFIQ</sequence>
<keyword evidence="4 5" id="KW-0274">FAD</keyword>
<evidence type="ECO:0000256" key="3">
    <source>
        <dbReference type="ARBA" id="ARBA00022630"/>
    </source>
</evidence>